<dbReference type="EMBL" id="MN739592">
    <property type="protein sequence ID" value="QHT14842.1"/>
    <property type="molecule type" value="Genomic_DNA"/>
</dbReference>
<reference evidence="1" key="1">
    <citation type="journal article" date="2020" name="Nature">
        <title>Giant virus diversity and host interactions through global metagenomics.</title>
        <authorList>
            <person name="Schulz F."/>
            <person name="Roux S."/>
            <person name="Paez-Espino D."/>
            <person name="Jungbluth S."/>
            <person name="Walsh D.A."/>
            <person name="Denef V.J."/>
            <person name="McMahon K.D."/>
            <person name="Konstantinidis K.T."/>
            <person name="Eloe-Fadrosh E.A."/>
            <person name="Kyrpides N.C."/>
            <person name="Woyke T."/>
        </authorList>
    </citation>
    <scope>NUCLEOTIDE SEQUENCE</scope>
    <source>
        <strain evidence="1">GVMAG-M-3300023174-141</strain>
    </source>
</reference>
<proteinExistence type="predicted"/>
<dbReference type="InterPro" id="IPR043876">
    <property type="entry name" value="DUF5856"/>
</dbReference>
<accession>A0A6C0DEL9</accession>
<name>A0A6C0DEL9_9ZZZZ</name>
<dbReference type="AlphaFoldDB" id="A0A6C0DEL9"/>
<evidence type="ECO:0000313" key="1">
    <source>
        <dbReference type="EMBL" id="QHT14842.1"/>
    </source>
</evidence>
<organism evidence="1">
    <name type="scientific">viral metagenome</name>
    <dbReference type="NCBI Taxonomy" id="1070528"/>
    <lineage>
        <taxon>unclassified sequences</taxon>
        <taxon>metagenomes</taxon>
        <taxon>organismal metagenomes</taxon>
    </lineage>
</organism>
<sequence length="123" mass="14069">MSAKHISFFLQLRDQLKLYHWQTRVYARHVATDQMLEKLEKGMDSFVEIFIGKYGRPRLTGANADLHLQNLTEAGAVRVVKAAIKYMQGPLTQSLTAHDTDLINLRDEILGALDQLLYLYGLH</sequence>
<protein>
    <submittedName>
        <fullName evidence="1">Uncharacterized protein</fullName>
    </submittedName>
</protein>
<dbReference type="Pfam" id="PF19174">
    <property type="entry name" value="DUF5856"/>
    <property type="match status" value="1"/>
</dbReference>